<evidence type="ECO:0000256" key="1">
    <source>
        <dbReference type="SAM" id="SignalP"/>
    </source>
</evidence>
<keyword evidence="1" id="KW-0732">Signal</keyword>
<feature type="domain" description="Cell wall hydrolase SleB" evidence="2">
    <location>
        <begin position="88"/>
        <end position="194"/>
    </location>
</feature>
<protein>
    <submittedName>
        <fullName evidence="3">Cell wall hydrolase</fullName>
    </submittedName>
</protein>
<comment type="caution">
    <text evidence="3">The sequence shown here is derived from an EMBL/GenBank/DDBJ whole genome shotgun (WGS) entry which is preliminary data.</text>
</comment>
<name>A0ABU1GW53_9GAMM</name>
<dbReference type="RefSeq" id="WP_251594804.1">
    <property type="nucleotide sequence ID" value="NZ_JAMLJI010000004.1"/>
</dbReference>
<reference evidence="3 4" key="1">
    <citation type="submission" date="2023-04" db="EMBL/GenBank/DDBJ databases">
        <title>A long-awaited taxogenomic arrangement of the family Halomonadaceae.</title>
        <authorList>
            <person name="De La Haba R."/>
            <person name="Chuvochina M."/>
            <person name="Wittouck S."/>
            <person name="Arahal D.R."/>
            <person name="Sanchez-Porro C."/>
            <person name="Hugenholtz P."/>
            <person name="Ventosa A."/>
        </authorList>
    </citation>
    <scope>NUCLEOTIDE SEQUENCE [LARGE SCALE GENOMIC DNA]</scope>
    <source>
        <strain evidence="3 4">DSM 22428</strain>
    </source>
</reference>
<dbReference type="Gene3D" id="1.10.10.2520">
    <property type="entry name" value="Cell wall hydrolase SleB, domain 1"/>
    <property type="match status" value="1"/>
</dbReference>
<feature type="signal peptide" evidence="1">
    <location>
        <begin position="1"/>
        <end position="22"/>
    </location>
</feature>
<proteinExistence type="predicted"/>
<dbReference type="InterPro" id="IPR042047">
    <property type="entry name" value="SleB_dom1"/>
</dbReference>
<gene>
    <name evidence="3" type="ORF">QC825_09345</name>
</gene>
<dbReference type="EMBL" id="JARWAO010000004">
    <property type="protein sequence ID" value="MDR5896276.1"/>
    <property type="molecule type" value="Genomic_DNA"/>
</dbReference>
<evidence type="ECO:0000313" key="3">
    <source>
        <dbReference type="EMBL" id="MDR5896276.1"/>
    </source>
</evidence>
<organism evidence="3 4">
    <name type="scientific">Larsenimonas suaedae</name>
    <dbReference type="NCBI Taxonomy" id="1851019"/>
    <lineage>
        <taxon>Bacteria</taxon>
        <taxon>Pseudomonadati</taxon>
        <taxon>Pseudomonadota</taxon>
        <taxon>Gammaproteobacteria</taxon>
        <taxon>Oceanospirillales</taxon>
        <taxon>Halomonadaceae</taxon>
        <taxon>Larsenimonas</taxon>
    </lineage>
</organism>
<feature type="chain" id="PRO_5045134795" evidence="1">
    <location>
        <begin position="23"/>
        <end position="198"/>
    </location>
</feature>
<keyword evidence="3" id="KW-0378">Hydrolase</keyword>
<evidence type="ECO:0000259" key="2">
    <source>
        <dbReference type="Pfam" id="PF07486"/>
    </source>
</evidence>
<accession>A0ABU1GW53</accession>
<dbReference type="InterPro" id="IPR011105">
    <property type="entry name" value="Cell_wall_hydrolase_SleB"/>
</dbReference>
<keyword evidence="4" id="KW-1185">Reference proteome</keyword>
<dbReference type="Proteomes" id="UP001269375">
    <property type="component" value="Unassembled WGS sequence"/>
</dbReference>
<evidence type="ECO:0000313" key="4">
    <source>
        <dbReference type="Proteomes" id="UP001269375"/>
    </source>
</evidence>
<dbReference type="Pfam" id="PF07486">
    <property type="entry name" value="Hydrolase_2"/>
    <property type="match status" value="1"/>
</dbReference>
<dbReference type="GO" id="GO:0016787">
    <property type="term" value="F:hydrolase activity"/>
    <property type="evidence" value="ECO:0007669"/>
    <property type="project" value="UniProtKB-KW"/>
</dbReference>
<sequence>MIKAASALMALVMLIQTVPAWAVAQSALAEKALDKAKVLEQRAAHSRSAPVTLTKAGAAAIDPKGDAPLEDPVSCLARSVYWEAKGTDRKNMAGVASVVMNRLSDQAFPDTICGVVTQGSETGRCQFSWWCDGRPDQARELGEYIEAREIARQALNGELGDPTRGALYFHDKRVSPYWADLFTKTAETGSFEFYRPEK</sequence>